<dbReference type="EMBL" id="BLIY01000007">
    <property type="protein sequence ID" value="GFE53696.1"/>
    <property type="molecule type" value="Genomic_DNA"/>
</dbReference>
<evidence type="ECO:0000313" key="3">
    <source>
        <dbReference type="Proteomes" id="UP001057455"/>
    </source>
</evidence>
<keyword evidence="1 2" id="KW-0812">Transmembrane</keyword>
<comment type="caution">
    <text evidence="2">The sequence shown here is derived from an EMBL/GenBank/DDBJ whole genome shotgun (WGS) entry which is preliminary data.</text>
</comment>
<feature type="transmembrane region" description="Helical" evidence="1">
    <location>
        <begin position="31"/>
        <end position="50"/>
    </location>
</feature>
<keyword evidence="1" id="KW-1133">Transmembrane helix</keyword>
<sequence>MSKAVYAKLWMATSQYHLRRNFGWMHVWKRLAPWGAVYAAAGVWLTFPAYRPELKKYVTFGIWQPPEVGYNKCSMPTEEVPN</sequence>
<proteinExistence type="predicted"/>
<reference evidence="2" key="1">
    <citation type="submission" date="2019-12" db="EMBL/GenBank/DDBJ databases">
        <title>Genome sequence of Babesia ovis.</title>
        <authorList>
            <person name="Yamagishi J."/>
            <person name="Sevinc F."/>
            <person name="Xuan X."/>
        </authorList>
    </citation>
    <scope>NUCLEOTIDE SEQUENCE</scope>
    <source>
        <strain evidence="2">Selcuk</strain>
    </source>
</reference>
<keyword evidence="3" id="KW-1185">Reference proteome</keyword>
<organism evidence="2 3">
    <name type="scientific">Babesia ovis</name>
    <dbReference type="NCBI Taxonomy" id="5869"/>
    <lineage>
        <taxon>Eukaryota</taxon>
        <taxon>Sar</taxon>
        <taxon>Alveolata</taxon>
        <taxon>Apicomplexa</taxon>
        <taxon>Aconoidasida</taxon>
        <taxon>Piroplasmida</taxon>
        <taxon>Babesiidae</taxon>
        <taxon>Babesia</taxon>
    </lineage>
</organism>
<evidence type="ECO:0000256" key="1">
    <source>
        <dbReference type="SAM" id="Phobius"/>
    </source>
</evidence>
<protein>
    <submittedName>
        <fullName evidence="2">Transmembrane protein</fullName>
    </submittedName>
</protein>
<dbReference type="OrthoDB" id="368340at2759"/>
<name>A0A9W5WUA0_BABOV</name>
<dbReference type="Proteomes" id="UP001057455">
    <property type="component" value="Unassembled WGS sequence"/>
</dbReference>
<gene>
    <name evidence="2" type="ORF">BaOVIS_011000</name>
</gene>
<dbReference type="AlphaFoldDB" id="A0A9W5WUA0"/>
<keyword evidence="1" id="KW-0472">Membrane</keyword>
<accession>A0A9W5WUA0</accession>
<evidence type="ECO:0000313" key="2">
    <source>
        <dbReference type="EMBL" id="GFE53696.1"/>
    </source>
</evidence>